<dbReference type="HOGENOM" id="CLU_3247835_0_0_11"/>
<evidence type="ECO:0000256" key="1">
    <source>
        <dbReference type="SAM" id="MobiDB-lite"/>
    </source>
</evidence>
<protein>
    <submittedName>
        <fullName evidence="2">Uncharacterized protein</fullName>
    </submittedName>
</protein>
<feature type="compositionally biased region" description="Basic and acidic residues" evidence="1">
    <location>
        <begin position="1"/>
        <end position="17"/>
    </location>
</feature>
<evidence type="ECO:0000313" key="2">
    <source>
        <dbReference type="EMBL" id="EDN83318.1"/>
    </source>
</evidence>
<dbReference type="Proteomes" id="UP000003773">
    <property type="component" value="Unassembled WGS sequence"/>
</dbReference>
<evidence type="ECO:0000313" key="3">
    <source>
        <dbReference type="Proteomes" id="UP000003773"/>
    </source>
</evidence>
<reference evidence="2 3" key="2">
    <citation type="submission" date="2007-05" db="EMBL/GenBank/DDBJ databases">
        <title>Draft genome sequence of Bifidobacterium adolescentis (L2-32).</title>
        <authorList>
            <person name="Sudarsanam P."/>
            <person name="Ley R."/>
            <person name="Guruge J."/>
            <person name="Turnbaugh P.J."/>
            <person name="Mahowald M."/>
            <person name="Liep D."/>
            <person name="Gordon J."/>
        </authorList>
    </citation>
    <scope>NUCLEOTIDE SEQUENCE [LARGE SCALE GENOMIC DNA]</scope>
    <source>
        <strain evidence="2 3">L2-32</strain>
    </source>
</reference>
<dbReference type="EMBL" id="AAXD02000018">
    <property type="protein sequence ID" value="EDN83318.1"/>
    <property type="molecule type" value="Genomic_DNA"/>
</dbReference>
<accession>A7A335</accession>
<comment type="caution">
    <text evidence="2">The sequence shown here is derived from an EMBL/GenBank/DDBJ whole genome shotgun (WGS) entry which is preliminary data.</text>
</comment>
<sequence length="42" mass="4906">MCDRKRTLRDQSAENRPLKRQKLTPCTSDSEESDVQGVTRLR</sequence>
<reference evidence="2 3" key="1">
    <citation type="submission" date="2007-04" db="EMBL/GenBank/DDBJ databases">
        <authorList>
            <person name="Fulton L."/>
            <person name="Clifton S."/>
            <person name="Fulton B."/>
            <person name="Xu J."/>
            <person name="Minx P."/>
            <person name="Pepin K.H."/>
            <person name="Johnson M."/>
            <person name="Thiruvilangam P."/>
            <person name="Bhonagiri V."/>
            <person name="Nash W.E."/>
            <person name="Mardis E.R."/>
            <person name="Wilson R.K."/>
        </authorList>
    </citation>
    <scope>NUCLEOTIDE SEQUENCE [LARGE SCALE GENOMIC DNA]</scope>
    <source>
        <strain evidence="2 3">L2-32</strain>
    </source>
</reference>
<feature type="region of interest" description="Disordered" evidence="1">
    <location>
        <begin position="1"/>
        <end position="42"/>
    </location>
</feature>
<gene>
    <name evidence="2" type="ORF">BIFADO_00223</name>
</gene>
<name>A7A335_BIFAD</name>
<organism evidence="2 3">
    <name type="scientific">Bifidobacterium adolescentis L2-32</name>
    <dbReference type="NCBI Taxonomy" id="411481"/>
    <lineage>
        <taxon>Bacteria</taxon>
        <taxon>Bacillati</taxon>
        <taxon>Actinomycetota</taxon>
        <taxon>Actinomycetes</taxon>
        <taxon>Bifidobacteriales</taxon>
        <taxon>Bifidobacteriaceae</taxon>
        <taxon>Bifidobacterium</taxon>
    </lineage>
</organism>
<proteinExistence type="predicted"/>
<dbReference type="AlphaFoldDB" id="A7A335"/>